<dbReference type="RefSeq" id="WP_155175547.1">
    <property type="nucleotide sequence ID" value="NZ_BAAAFL010000003.1"/>
</dbReference>
<comment type="caution">
    <text evidence="1">The sequence shown here is derived from an EMBL/GenBank/DDBJ whole genome shotgun (WGS) entry which is preliminary data.</text>
</comment>
<proteinExistence type="predicted"/>
<keyword evidence="2" id="KW-1185">Reference proteome</keyword>
<dbReference type="Pfam" id="PF26622">
    <property type="entry name" value="DUF8199"/>
    <property type="match status" value="1"/>
</dbReference>
<dbReference type="Proteomes" id="UP000798808">
    <property type="component" value="Unassembled WGS sequence"/>
</dbReference>
<accession>A0ABW9RWS2</accession>
<protein>
    <submittedName>
        <fullName evidence="1">Uncharacterized protein</fullName>
    </submittedName>
</protein>
<reference evidence="1 2" key="1">
    <citation type="submission" date="2019-02" db="EMBL/GenBank/DDBJ databases">
        <authorList>
            <person name="Goldberg S.R."/>
            <person name="Haltli B.A."/>
            <person name="Correa H."/>
            <person name="Russell K.G."/>
        </authorList>
    </citation>
    <scope>NUCLEOTIDE SEQUENCE [LARGE SCALE GENOMIC DNA]</scope>
    <source>
        <strain evidence="1 2">JCM 16186</strain>
    </source>
</reference>
<organism evidence="1 2">
    <name type="scientific">Fulvivirga kasyanovii</name>
    <dbReference type="NCBI Taxonomy" id="396812"/>
    <lineage>
        <taxon>Bacteria</taxon>
        <taxon>Pseudomonadati</taxon>
        <taxon>Bacteroidota</taxon>
        <taxon>Cytophagia</taxon>
        <taxon>Cytophagales</taxon>
        <taxon>Fulvivirgaceae</taxon>
        <taxon>Fulvivirga</taxon>
    </lineage>
</organism>
<dbReference type="NCBIfam" id="NF047658">
    <property type="entry name" value="HYC_CC_PP"/>
    <property type="match status" value="1"/>
</dbReference>
<dbReference type="EMBL" id="SMLW01000657">
    <property type="protein sequence ID" value="MTI28225.1"/>
    <property type="molecule type" value="Genomic_DNA"/>
</dbReference>
<evidence type="ECO:0000313" key="2">
    <source>
        <dbReference type="Proteomes" id="UP000798808"/>
    </source>
</evidence>
<evidence type="ECO:0000313" key="1">
    <source>
        <dbReference type="EMBL" id="MTI28225.1"/>
    </source>
</evidence>
<gene>
    <name evidence="1" type="ORF">E1163_24935</name>
</gene>
<sequence>MIRKISALGLAAIIFITSTGFQLSAHYCSGQLKSFKLFGKAEVCKYEQPVKKPCPMHKEMAAKTKNDCCNNEDIQLDPSAYEAVAVAKVLVDHSFDFIEPQQLASISIARWDAHVDFTTQYRPPPIDRDIPVMVQSFLL</sequence>
<dbReference type="InterPro" id="IPR058060">
    <property type="entry name" value="HYC_CC_PP"/>
</dbReference>
<dbReference type="InterPro" id="IPR058512">
    <property type="entry name" value="DUF8199"/>
</dbReference>
<name>A0ABW9RWS2_9BACT</name>